<dbReference type="InterPro" id="IPR036271">
    <property type="entry name" value="Tet_transcr_reg_TetR-rel_C_sf"/>
</dbReference>
<dbReference type="RefSeq" id="WP_376977416.1">
    <property type="nucleotide sequence ID" value="NZ_JBHSDQ010000003.1"/>
</dbReference>
<protein>
    <submittedName>
        <fullName evidence="5">TetR/AcrR family transcriptional regulator</fullName>
    </submittedName>
</protein>
<comment type="caution">
    <text evidence="5">The sequence shown here is derived from an EMBL/GenBank/DDBJ whole genome shotgun (WGS) entry which is preliminary data.</text>
</comment>
<dbReference type="PROSITE" id="PS50977">
    <property type="entry name" value="HTH_TETR_2"/>
    <property type="match status" value="1"/>
</dbReference>
<feature type="DNA-binding region" description="H-T-H motif" evidence="2">
    <location>
        <begin position="30"/>
        <end position="49"/>
    </location>
</feature>
<accession>A0ABV8WM05</accession>
<evidence type="ECO:0000259" key="4">
    <source>
        <dbReference type="PROSITE" id="PS50977"/>
    </source>
</evidence>
<organism evidence="5 6">
    <name type="scientific">Arthrobacter sedimenti</name>
    <dbReference type="NCBI Taxonomy" id="2694931"/>
    <lineage>
        <taxon>Bacteria</taxon>
        <taxon>Bacillati</taxon>
        <taxon>Actinomycetota</taxon>
        <taxon>Actinomycetes</taxon>
        <taxon>Micrococcales</taxon>
        <taxon>Micrococcaceae</taxon>
        <taxon>Arthrobacter</taxon>
    </lineage>
</organism>
<evidence type="ECO:0000256" key="3">
    <source>
        <dbReference type="SAM" id="MobiDB-lite"/>
    </source>
</evidence>
<evidence type="ECO:0000313" key="6">
    <source>
        <dbReference type="Proteomes" id="UP001595778"/>
    </source>
</evidence>
<dbReference type="InterPro" id="IPR050109">
    <property type="entry name" value="HTH-type_TetR-like_transc_reg"/>
</dbReference>
<dbReference type="InterPro" id="IPR009057">
    <property type="entry name" value="Homeodomain-like_sf"/>
</dbReference>
<dbReference type="Gene3D" id="1.10.357.10">
    <property type="entry name" value="Tetracycline Repressor, domain 2"/>
    <property type="match status" value="1"/>
</dbReference>
<name>A0ABV8WM05_9MICC</name>
<dbReference type="Proteomes" id="UP001595778">
    <property type="component" value="Unassembled WGS sequence"/>
</dbReference>
<dbReference type="PANTHER" id="PTHR30055:SF200">
    <property type="entry name" value="HTH-TYPE TRANSCRIPTIONAL REPRESSOR BDCR"/>
    <property type="match status" value="1"/>
</dbReference>
<dbReference type="Pfam" id="PF00440">
    <property type="entry name" value="TetR_N"/>
    <property type="match status" value="1"/>
</dbReference>
<evidence type="ECO:0000256" key="1">
    <source>
        <dbReference type="ARBA" id="ARBA00023125"/>
    </source>
</evidence>
<keyword evidence="6" id="KW-1185">Reference proteome</keyword>
<dbReference type="SUPFAM" id="SSF46689">
    <property type="entry name" value="Homeodomain-like"/>
    <property type="match status" value="1"/>
</dbReference>
<gene>
    <name evidence="5" type="ORF">ACFO0G_10390</name>
</gene>
<dbReference type="InterPro" id="IPR001647">
    <property type="entry name" value="HTH_TetR"/>
</dbReference>
<feature type="region of interest" description="Disordered" evidence="3">
    <location>
        <begin position="182"/>
        <end position="201"/>
    </location>
</feature>
<keyword evidence="1 2" id="KW-0238">DNA-binding</keyword>
<sequence>MVTKRRTRSVDRILEAAAGLFYESGIRGVGVDDVVAASGVSKSTLYTHFRTKDDLVAAYLARTDVAWLEQLQSAAQQAAQPRDRLVALFDALSDAFDRHGFFGCPFVSAGVEAALDSAARQATLHHVKRRHRWLLELSREANATDPEHLAGHLGLLMDGALATGRLTQSRSVVNAAKSSARAAVLSQTPQPTRQKEHDNDV</sequence>
<evidence type="ECO:0000256" key="2">
    <source>
        <dbReference type="PROSITE-ProRule" id="PRU00335"/>
    </source>
</evidence>
<dbReference type="EMBL" id="JBHSDQ010000003">
    <property type="protein sequence ID" value="MFC4396498.1"/>
    <property type="molecule type" value="Genomic_DNA"/>
</dbReference>
<evidence type="ECO:0000313" key="5">
    <source>
        <dbReference type="EMBL" id="MFC4396498.1"/>
    </source>
</evidence>
<proteinExistence type="predicted"/>
<feature type="domain" description="HTH tetR-type" evidence="4">
    <location>
        <begin position="7"/>
        <end position="67"/>
    </location>
</feature>
<dbReference type="SUPFAM" id="SSF48498">
    <property type="entry name" value="Tetracyclin repressor-like, C-terminal domain"/>
    <property type="match status" value="1"/>
</dbReference>
<dbReference type="PRINTS" id="PR00455">
    <property type="entry name" value="HTHTETR"/>
</dbReference>
<reference evidence="6" key="1">
    <citation type="journal article" date="2019" name="Int. J. Syst. Evol. Microbiol.">
        <title>The Global Catalogue of Microorganisms (GCM) 10K type strain sequencing project: providing services to taxonomists for standard genome sequencing and annotation.</title>
        <authorList>
            <consortium name="The Broad Institute Genomics Platform"/>
            <consortium name="The Broad Institute Genome Sequencing Center for Infectious Disease"/>
            <person name="Wu L."/>
            <person name="Ma J."/>
        </authorList>
    </citation>
    <scope>NUCLEOTIDE SEQUENCE [LARGE SCALE GENOMIC DNA]</scope>
    <source>
        <strain evidence="6">PJ61</strain>
    </source>
</reference>
<dbReference type="PANTHER" id="PTHR30055">
    <property type="entry name" value="HTH-TYPE TRANSCRIPTIONAL REGULATOR RUTR"/>
    <property type="match status" value="1"/>
</dbReference>